<reference evidence="2" key="1">
    <citation type="submission" date="2016-10" db="EMBL/GenBank/DDBJ databases">
        <authorList>
            <person name="Varghese N."/>
            <person name="Submissions S."/>
        </authorList>
    </citation>
    <scope>NUCLEOTIDE SEQUENCE [LARGE SCALE GENOMIC DNA]</scope>
    <source>
        <strain evidence="2">DSM 26894</strain>
    </source>
</reference>
<accession>A0A1I6RIT9</accession>
<gene>
    <name evidence="1" type="ORF">SAMN04488050_103116</name>
</gene>
<dbReference type="EMBL" id="FOZW01000003">
    <property type="protein sequence ID" value="SFS64556.1"/>
    <property type="molecule type" value="Genomic_DNA"/>
</dbReference>
<keyword evidence="2" id="KW-1185">Reference proteome</keyword>
<dbReference type="OrthoDB" id="159745at2"/>
<protein>
    <submittedName>
        <fullName evidence="1">Uncharacterized protein</fullName>
    </submittedName>
</protein>
<dbReference type="RefSeq" id="WP_092422769.1">
    <property type="nucleotide sequence ID" value="NZ_FNCL01000003.1"/>
</dbReference>
<evidence type="ECO:0000313" key="2">
    <source>
        <dbReference type="Proteomes" id="UP000199392"/>
    </source>
</evidence>
<dbReference type="STRING" id="311180.SAMN04488050_103116"/>
<proteinExistence type="predicted"/>
<dbReference type="AlphaFoldDB" id="A0A1I6RIT9"/>
<dbReference type="Proteomes" id="UP000199392">
    <property type="component" value="Unassembled WGS sequence"/>
</dbReference>
<name>A0A1I6RIT9_9RHOB</name>
<evidence type="ECO:0000313" key="1">
    <source>
        <dbReference type="EMBL" id="SFS64556.1"/>
    </source>
</evidence>
<organism evidence="1 2">
    <name type="scientific">Alloyangia pacifica</name>
    <dbReference type="NCBI Taxonomy" id="311180"/>
    <lineage>
        <taxon>Bacteria</taxon>
        <taxon>Pseudomonadati</taxon>
        <taxon>Pseudomonadota</taxon>
        <taxon>Alphaproteobacteria</taxon>
        <taxon>Rhodobacterales</taxon>
        <taxon>Roseobacteraceae</taxon>
        <taxon>Alloyangia</taxon>
    </lineage>
</organism>
<sequence length="164" mass="16493">MALKEKFSETDWAMVLEAPMLSGLAITAADPGGLIGAVQESAAMAGSLKDASAGTLAAEVAEAYKTSEGRSTAMDGVKALVKGKKPPEITEAAIARLSEILGTVKTTVPEEAGAFSEFLIDTATRTAEAAKEGGFLGFGGEAVSDAEKKTLADLQAALGGTAGV</sequence>